<dbReference type="RefSeq" id="WP_278521814.1">
    <property type="nucleotide sequence ID" value="NZ_JADIIN010000015.1"/>
</dbReference>
<dbReference type="GO" id="GO:0016758">
    <property type="term" value="F:hexosyltransferase activity"/>
    <property type="evidence" value="ECO:0007669"/>
    <property type="project" value="UniProtKB-ARBA"/>
</dbReference>
<name>A0A843AGA5_METAZ</name>
<keyword evidence="2" id="KW-0808">Transferase</keyword>
<comment type="caution">
    <text evidence="2">The sequence shown here is derived from an EMBL/GenBank/DDBJ whole genome shotgun (WGS) entry which is preliminary data.</text>
</comment>
<protein>
    <submittedName>
        <fullName evidence="2">Glycosyltransferase family 2 protein</fullName>
    </submittedName>
</protein>
<evidence type="ECO:0000259" key="1">
    <source>
        <dbReference type="Pfam" id="PF00535"/>
    </source>
</evidence>
<feature type="domain" description="Glycosyltransferase 2-like" evidence="1">
    <location>
        <begin position="6"/>
        <end position="135"/>
    </location>
</feature>
<dbReference type="PANTHER" id="PTHR22916">
    <property type="entry name" value="GLYCOSYLTRANSFERASE"/>
    <property type="match status" value="1"/>
</dbReference>
<sequence>MVFKVSIIIPTYNREAYLRKTIDSVINQTIGFDNIELIIVDDASTDNTQLIIKEYKKKYSNIKTKYLNENTGFPGKPRNVGMSLATSEYIMFLDSDDYFEKDACEVLYEKISSENADIVFGTYTIHKMDRIIDGTPEYFRRKGTLIFNPQDDEFLKVIELVSTKLSLNIYNKKLIDKYNIKYLEGIPTQDGPFFIECLLNSNSIIYLTDFNVYNYISHDYSITASRDVTYFKGLFKAENYAFNIFKNKNREEDYKYYLKRRINFFMNQLLSSNIEEENDLKEVLNLFKNFFNKVDSYSISPTDDLSKLTFNIIKNNEFDNFDYLTNVHLKVKRVWNHNEVLKLKNSNIKEKDKKTREKNLELVEKNADLRKKYWKLREKNDASKKRIKELQTTKGWLNYKKSNVIDRIKNN</sequence>
<dbReference type="CDD" id="cd00761">
    <property type="entry name" value="Glyco_tranf_GTA_type"/>
    <property type="match status" value="1"/>
</dbReference>
<dbReference type="InterPro" id="IPR001173">
    <property type="entry name" value="Glyco_trans_2-like"/>
</dbReference>
<dbReference type="Pfam" id="PF00535">
    <property type="entry name" value="Glycos_transf_2"/>
    <property type="match status" value="1"/>
</dbReference>
<dbReference type="Gene3D" id="3.90.550.10">
    <property type="entry name" value="Spore Coat Polysaccharide Biosynthesis Protein SpsA, Chain A"/>
    <property type="match status" value="1"/>
</dbReference>
<gene>
    <name evidence="2" type="ORF">ISP01_01690</name>
</gene>
<dbReference type="EMBL" id="JADIIN010000015">
    <property type="protein sequence ID" value="MBF4468095.1"/>
    <property type="molecule type" value="Genomic_DNA"/>
</dbReference>
<dbReference type="AlphaFoldDB" id="A0A843AGA5"/>
<accession>A0A843AGA5</accession>
<evidence type="ECO:0000313" key="3">
    <source>
        <dbReference type="Proteomes" id="UP000658733"/>
    </source>
</evidence>
<reference evidence="2" key="1">
    <citation type="submission" date="2020-10" db="EMBL/GenBank/DDBJ databases">
        <title>Dehalococcoides mccartyi of a TCE/Cr reducing biochatode.</title>
        <authorList>
            <person name="Matturro B."/>
        </authorList>
    </citation>
    <scope>NUCLEOTIDE SEQUENCE</scope>
    <source>
        <strain evidence="2">Bin4</strain>
    </source>
</reference>
<organism evidence="2 3">
    <name type="scientific">Methanobrevibacter arboriphilus</name>
    <dbReference type="NCBI Taxonomy" id="39441"/>
    <lineage>
        <taxon>Archaea</taxon>
        <taxon>Methanobacteriati</taxon>
        <taxon>Methanobacteriota</taxon>
        <taxon>Methanomada group</taxon>
        <taxon>Methanobacteria</taxon>
        <taxon>Methanobacteriales</taxon>
        <taxon>Methanobacteriaceae</taxon>
        <taxon>Methanobrevibacter</taxon>
    </lineage>
</organism>
<proteinExistence type="predicted"/>
<dbReference type="SUPFAM" id="SSF53448">
    <property type="entry name" value="Nucleotide-diphospho-sugar transferases"/>
    <property type="match status" value="1"/>
</dbReference>
<dbReference type="InterPro" id="IPR029044">
    <property type="entry name" value="Nucleotide-diphossugar_trans"/>
</dbReference>
<dbReference type="Proteomes" id="UP000658733">
    <property type="component" value="Unassembled WGS sequence"/>
</dbReference>
<evidence type="ECO:0000313" key="2">
    <source>
        <dbReference type="EMBL" id="MBF4468095.1"/>
    </source>
</evidence>
<dbReference type="PANTHER" id="PTHR22916:SF3">
    <property type="entry name" value="UDP-GLCNAC:BETAGAL BETA-1,3-N-ACETYLGLUCOSAMINYLTRANSFERASE-LIKE PROTEIN 1"/>
    <property type="match status" value="1"/>
</dbReference>